<organism evidence="1 2">
    <name type="scientific">Neobacillus bataviensis</name>
    <dbReference type="NCBI Taxonomy" id="220685"/>
    <lineage>
        <taxon>Bacteria</taxon>
        <taxon>Bacillati</taxon>
        <taxon>Bacillota</taxon>
        <taxon>Bacilli</taxon>
        <taxon>Bacillales</taxon>
        <taxon>Bacillaceae</taxon>
        <taxon>Neobacillus</taxon>
    </lineage>
</organism>
<dbReference type="Proteomes" id="UP000319671">
    <property type="component" value="Unassembled WGS sequence"/>
</dbReference>
<dbReference type="Gene3D" id="1.25.10.90">
    <property type="match status" value="1"/>
</dbReference>
<dbReference type="PANTHER" id="PTHR41291">
    <property type="entry name" value="DNA ALKYLATION REPAIR PROTEIN"/>
    <property type="match status" value="1"/>
</dbReference>
<name>A0A561DCS5_9BACI</name>
<evidence type="ECO:0000313" key="2">
    <source>
        <dbReference type="Proteomes" id="UP000319671"/>
    </source>
</evidence>
<dbReference type="RefSeq" id="WP_144565889.1">
    <property type="nucleotide sequence ID" value="NZ_VIVN01000006.1"/>
</dbReference>
<comment type="caution">
    <text evidence="1">The sequence shown here is derived from an EMBL/GenBank/DDBJ whole genome shotgun (WGS) entry which is preliminary data.</text>
</comment>
<dbReference type="SUPFAM" id="SSF48371">
    <property type="entry name" value="ARM repeat"/>
    <property type="match status" value="1"/>
</dbReference>
<reference evidence="1 2" key="1">
    <citation type="submission" date="2019-06" db="EMBL/GenBank/DDBJ databases">
        <title>Sorghum-associated microbial communities from plants grown in Nebraska, USA.</title>
        <authorList>
            <person name="Schachtman D."/>
        </authorList>
    </citation>
    <scope>NUCLEOTIDE SEQUENCE [LARGE SCALE GENOMIC DNA]</scope>
    <source>
        <strain evidence="1 2">2482</strain>
    </source>
</reference>
<dbReference type="InterPro" id="IPR016024">
    <property type="entry name" value="ARM-type_fold"/>
</dbReference>
<gene>
    <name evidence="1" type="ORF">FB550_106262</name>
</gene>
<accession>A0A561DCS5</accession>
<evidence type="ECO:0000313" key="1">
    <source>
        <dbReference type="EMBL" id="TWE01205.1"/>
    </source>
</evidence>
<keyword evidence="2" id="KW-1185">Reference proteome</keyword>
<sequence length="235" mass="26288">MNVEEIMDKLAEMGSEQTKKTFINHGASGSFFGVKVGDLKKLVKHVKKDQELALALYETGNSDAMYLAGLSVNPKLMTKETLQNWVHKANWYLLAEYTVAGVAAESPHAIELAREWMESDEEMIAVAGWSTYANYLSITPDEKLDLEEIQALLLRAEAMIHQEKNRVRYVMNGFVISVGAYVTALHDEAIRVAETIGKVHVNMGKTACKVPLAVPYIQKIEERNKIGVKRKTCIC</sequence>
<dbReference type="CDD" id="cd06561">
    <property type="entry name" value="AlkD_like"/>
    <property type="match status" value="1"/>
</dbReference>
<protein>
    <submittedName>
        <fullName evidence="1">3-methyladenine DNA glycosylase AlkD</fullName>
    </submittedName>
</protein>
<proteinExistence type="predicted"/>
<dbReference type="InterPro" id="IPR014825">
    <property type="entry name" value="DNA_alkylation"/>
</dbReference>
<dbReference type="Pfam" id="PF08713">
    <property type="entry name" value="DNA_alkylation"/>
    <property type="match status" value="1"/>
</dbReference>
<dbReference type="EMBL" id="VIVN01000006">
    <property type="protein sequence ID" value="TWE01205.1"/>
    <property type="molecule type" value="Genomic_DNA"/>
</dbReference>
<dbReference type="AlphaFoldDB" id="A0A561DCS5"/>
<dbReference type="PANTHER" id="PTHR41291:SF1">
    <property type="entry name" value="DNA ALKYLATION REPAIR PROTEIN"/>
    <property type="match status" value="1"/>
</dbReference>